<comment type="caution">
    <text evidence="1">The sequence shown here is derived from an EMBL/GenBank/DDBJ whole genome shotgun (WGS) entry which is preliminary data.</text>
</comment>
<protein>
    <submittedName>
        <fullName evidence="1">Uncharacterized protein</fullName>
    </submittedName>
</protein>
<gene>
    <name evidence="1" type="ORF">HanXRQr2_Chr01g0008031</name>
</gene>
<dbReference type="AlphaFoldDB" id="A0A9K3JUQ0"/>
<evidence type="ECO:0000313" key="1">
    <source>
        <dbReference type="EMBL" id="KAF5820947.1"/>
    </source>
</evidence>
<accession>A0A9K3JUQ0</accession>
<sequence length="80" mass="9289">MAKIWDVLTPKIRRKALSCVIMARLWLKRNDKVFRGGNCTTGRMLQDIKETTYLWLRSRPKIENITLLGWVIGGINVICD</sequence>
<organism evidence="1 2">
    <name type="scientific">Helianthus annuus</name>
    <name type="common">Common sunflower</name>
    <dbReference type="NCBI Taxonomy" id="4232"/>
    <lineage>
        <taxon>Eukaryota</taxon>
        <taxon>Viridiplantae</taxon>
        <taxon>Streptophyta</taxon>
        <taxon>Embryophyta</taxon>
        <taxon>Tracheophyta</taxon>
        <taxon>Spermatophyta</taxon>
        <taxon>Magnoliopsida</taxon>
        <taxon>eudicotyledons</taxon>
        <taxon>Gunneridae</taxon>
        <taxon>Pentapetalae</taxon>
        <taxon>asterids</taxon>
        <taxon>campanulids</taxon>
        <taxon>Asterales</taxon>
        <taxon>Asteraceae</taxon>
        <taxon>Asteroideae</taxon>
        <taxon>Heliantheae alliance</taxon>
        <taxon>Heliantheae</taxon>
        <taxon>Helianthus</taxon>
    </lineage>
</organism>
<dbReference type="Proteomes" id="UP000215914">
    <property type="component" value="Unassembled WGS sequence"/>
</dbReference>
<reference evidence="1" key="1">
    <citation type="journal article" date="2017" name="Nature">
        <title>The sunflower genome provides insights into oil metabolism, flowering and Asterid evolution.</title>
        <authorList>
            <person name="Badouin H."/>
            <person name="Gouzy J."/>
            <person name="Grassa C.J."/>
            <person name="Murat F."/>
            <person name="Staton S.E."/>
            <person name="Cottret L."/>
            <person name="Lelandais-Briere C."/>
            <person name="Owens G.L."/>
            <person name="Carrere S."/>
            <person name="Mayjonade B."/>
            <person name="Legrand L."/>
            <person name="Gill N."/>
            <person name="Kane N.C."/>
            <person name="Bowers J.E."/>
            <person name="Hubner S."/>
            <person name="Bellec A."/>
            <person name="Berard A."/>
            <person name="Berges H."/>
            <person name="Blanchet N."/>
            <person name="Boniface M.C."/>
            <person name="Brunel D."/>
            <person name="Catrice O."/>
            <person name="Chaidir N."/>
            <person name="Claudel C."/>
            <person name="Donnadieu C."/>
            <person name="Faraut T."/>
            <person name="Fievet G."/>
            <person name="Helmstetter N."/>
            <person name="King M."/>
            <person name="Knapp S.J."/>
            <person name="Lai Z."/>
            <person name="Le Paslier M.C."/>
            <person name="Lippi Y."/>
            <person name="Lorenzon L."/>
            <person name="Mandel J.R."/>
            <person name="Marage G."/>
            <person name="Marchand G."/>
            <person name="Marquand E."/>
            <person name="Bret-Mestries E."/>
            <person name="Morien E."/>
            <person name="Nambeesan S."/>
            <person name="Nguyen T."/>
            <person name="Pegot-Espagnet P."/>
            <person name="Pouilly N."/>
            <person name="Raftis F."/>
            <person name="Sallet E."/>
            <person name="Schiex T."/>
            <person name="Thomas J."/>
            <person name="Vandecasteele C."/>
            <person name="Vares D."/>
            <person name="Vear F."/>
            <person name="Vautrin S."/>
            <person name="Crespi M."/>
            <person name="Mangin B."/>
            <person name="Burke J.M."/>
            <person name="Salse J."/>
            <person name="Munos S."/>
            <person name="Vincourt P."/>
            <person name="Rieseberg L.H."/>
            <person name="Langlade N.B."/>
        </authorList>
    </citation>
    <scope>NUCLEOTIDE SEQUENCE</scope>
    <source>
        <tissue evidence="1">Leaves</tissue>
    </source>
</reference>
<dbReference type="EMBL" id="MNCJ02000316">
    <property type="protein sequence ID" value="KAF5820947.1"/>
    <property type="molecule type" value="Genomic_DNA"/>
</dbReference>
<proteinExistence type="predicted"/>
<keyword evidence="2" id="KW-1185">Reference proteome</keyword>
<dbReference type="Gramene" id="mRNA:HanXRQr2_Chr01g0008031">
    <property type="protein sequence ID" value="CDS:HanXRQr2_Chr01g0008031.1"/>
    <property type="gene ID" value="HanXRQr2_Chr01g0008031"/>
</dbReference>
<reference evidence="1" key="2">
    <citation type="submission" date="2020-06" db="EMBL/GenBank/DDBJ databases">
        <title>Helianthus annuus Genome sequencing and assembly Release 2.</title>
        <authorList>
            <person name="Gouzy J."/>
            <person name="Langlade N."/>
            <person name="Munos S."/>
        </authorList>
    </citation>
    <scope>NUCLEOTIDE SEQUENCE</scope>
    <source>
        <tissue evidence="1">Leaves</tissue>
    </source>
</reference>
<evidence type="ECO:0000313" key="2">
    <source>
        <dbReference type="Proteomes" id="UP000215914"/>
    </source>
</evidence>
<name>A0A9K3JUQ0_HELAN</name>